<sequence>MAEQLSEHGKSSNLEFGSPCKDVSDTIVTPFVGMTFKTSEDAKEYYEKYGVSKGFSVLRRSSQKTWVRCDTVTTILYVCSHFGSYNKPVTESVPKQKQRPNTSTMRGECQAQMKINLNPKTLEWVVRQVHDEHNHSFVSPSKKMLLKTNRKMPEAAKNMVEMFRKENLPVNKVKSIFGGDSIGFNNRACWNHLRDVRQKIDVGDAQWAFEYFQKRQLENPQFYYAIQCDGEGRA</sequence>
<evidence type="ECO:0000259" key="1">
    <source>
        <dbReference type="Pfam" id="PF03101"/>
    </source>
</evidence>
<dbReference type="PANTHER" id="PTHR47718">
    <property type="entry name" value="OS01G0519700 PROTEIN"/>
    <property type="match status" value="1"/>
</dbReference>
<name>A0A7J6WJ28_THATH</name>
<protein>
    <submittedName>
        <fullName evidence="2">Far1-related sequence</fullName>
    </submittedName>
</protein>
<proteinExistence type="predicted"/>
<dbReference type="EMBL" id="JABWDY010015986">
    <property type="protein sequence ID" value="KAF5196445.1"/>
    <property type="molecule type" value="Genomic_DNA"/>
</dbReference>
<organism evidence="2 3">
    <name type="scientific">Thalictrum thalictroides</name>
    <name type="common">Rue-anemone</name>
    <name type="synonym">Anemone thalictroides</name>
    <dbReference type="NCBI Taxonomy" id="46969"/>
    <lineage>
        <taxon>Eukaryota</taxon>
        <taxon>Viridiplantae</taxon>
        <taxon>Streptophyta</taxon>
        <taxon>Embryophyta</taxon>
        <taxon>Tracheophyta</taxon>
        <taxon>Spermatophyta</taxon>
        <taxon>Magnoliopsida</taxon>
        <taxon>Ranunculales</taxon>
        <taxon>Ranunculaceae</taxon>
        <taxon>Thalictroideae</taxon>
        <taxon>Thalictrum</taxon>
    </lineage>
</organism>
<keyword evidence="3" id="KW-1185">Reference proteome</keyword>
<reference evidence="2 3" key="1">
    <citation type="submission" date="2020-06" db="EMBL/GenBank/DDBJ databases">
        <title>Transcriptomic and genomic resources for Thalictrum thalictroides and T. hernandezii: Facilitating candidate gene discovery in an emerging model plant lineage.</title>
        <authorList>
            <person name="Arias T."/>
            <person name="Riano-Pachon D.M."/>
            <person name="Di Stilio V.S."/>
        </authorList>
    </citation>
    <scope>NUCLEOTIDE SEQUENCE [LARGE SCALE GENOMIC DNA]</scope>
    <source>
        <strain evidence="3">cv. WT478/WT964</strain>
        <tissue evidence="2">Leaves</tissue>
    </source>
</reference>
<dbReference type="Pfam" id="PF03101">
    <property type="entry name" value="FAR1"/>
    <property type="match status" value="1"/>
</dbReference>
<dbReference type="AlphaFoldDB" id="A0A7J6WJ28"/>
<evidence type="ECO:0000313" key="2">
    <source>
        <dbReference type="EMBL" id="KAF5196445.1"/>
    </source>
</evidence>
<feature type="domain" description="FAR1" evidence="1">
    <location>
        <begin position="44"/>
        <end position="138"/>
    </location>
</feature>
<comment type="caution">
    <text evidence="2">The sequence shown here is derived from an EMBL/GenBank/DDBJ whole genome shotgun (WGS) entry which is preliminary data.</text>
</comment>
<accession>A0A7J6WJ28</accession>
<gene>
    <name evidence="2" type="ORF">FRX31_013968</name>
</gene>
<feature type="non-terminal residue" evidence="2">
    <location>
        <position position="234"/>
    </location>
</feature>
<dbReference type="Proteomes" id="UP000554482">
    <property type="component" value="Unassembled WGS sequence"/>
</dbReference>
<evidence type="ECO:0000313" key="3">
    <source>
        <dbReference type="Proteomes" id="UP000554482"/>
    </source>
</evidence>
<dbReference type="OrthoDB" id="2402896at2759"/>
<dbReference type="InterPro" id="IPR004330">
    <property type="entry name" value="FAR1_DNA_bnd_dom"/>
</dbReference>